<keyword evidence="7 9" id="KW-0670">Pyruvate</keyword>
<dbReference type="InterPro" id="IPR055152">
    <property type="entry name" value="Transketolase-like_C_2"/>
</dbReference>
<dbReference type="RefSeq" id="WP_111267659.1">
    <property type="nucleotide sequence ID" value="NZ_CP029843.1"/>
</dbReference>
<evidence type="ECO:0000256" key="2">
    <source>
        <dbReference type="ARBA" id="ARBA00003157"/>
    </source>
</evidence>
<dbReference type="PIRSF" id="PIRSF000156">
    <property type="entry name" value="Pyruvate_dh_E1"/>
    <property type="match status" value="1"/>
</dbReference>
<proteinExistence type="predicted"/>
<feature type="domain" description="Pyruvate dehydrogenase E1 component middle" evidence="12">
    <location>
        <begin position="498"/>
        <end position="709"/>
    </location>
</feature>
<sequence length="901" mass="100854">MTQTYESPFADLLQNDPDPAETQEWVESVQAVIAHDGAERAHQLLQGMVEVTRRAGAHLPFSPTTEYINTIPPHLEPKTPGDQTMEWRIRSLIRWNAMAMVVRANRKPGDLGGHIASFASAATLYDVGFNHFWRGPEGDHPGDLIGVQGHSSPGIYARSFLEGRISESQLDHFRMEVDGRGISSYPHPWLMPDYWQLPTVSMGLGPIASIYQARNWKYLEGRGLIPKSDRKVWCFMGDGECDEPESLGAISVAGREGLDNLVFVINCNLQRLDGPVRGNGKIIQELEGQFRGAGWNVIKTIWGSYWDPLLARDTSGKLRQLMMETVDGEYQNCKAFGGAYTREHFFGKYPETARLVANLSDEDIWRLNRGGHDPHKVYAAYDAATKMKGMPTVILAKTVKGYGMGSAGESLNPTHQTKKLDDEAVRAFRDRFNIPVTDKQLADGQVPFFHPGKDSEEVQYMLERRKSLGGFLPQRRRQASQSLEVPKLEAYERLLKATGDREISTTMAFVQTLNITLRDKQVGPRCVPIVADEARTFGMEGLFRQLGIYAPQGQKYKPVDRDQLMYYREDAAGQVLEEGITEAGAFASWMAAATSYSTNDLQMLPFYIFYSMFGFQRIGDSAWQAADMRARGFLLGATAGRTTLNGEGLQHEDGHSHLLAGAVPNCRSYDPTFGYEVTVIVQHGMQRMLAEQRDEYYYITLMNENYTHPEMPEGSADGIIKGMYLLKDAGKPKKGELRVQLMGSGTILREAIAAAELLDKDFGVTADIWSCPSFNELRRDGVDAERWNRLNPEAKTPRKPYVTELLDGRQGPAIAATDYVRAFADQIREYVPMRYTVLGTDGFGRSDTRANLRRHFEVDRFHIAHAAIAALAADGKMSAKDVTRAIKEYKIDVEKPNPIGV</sequence>
<dbReference type="AlphaFoldDB" id="A0A2U9T7T1"/>
<accession>A0A2U9T7T1</accession>
<evidence type="ECO:0000259" key="13">
    <source>
        <dbReference type="Pfam" id="PF22613"/>
    </source>
</evidence>
<evidence type="ECO:0000259" key="12">
    <source>
        <dbReference type="Pfam" id="PF17831"/>
    </source>
</evidence>
<dbReference type="FunFam" id="3.40.50.970:FF:000011">
    <property type="entry name" value="Pyruvate dehydrogenase E1 component"/>
    <property type="match status" value="1"/>
</dbReference>
<comment type="cofactor">
    <cofactor evidence="1 9">
        <name>thiamine diphosphate</name>
        <dbReference type="ChEBI" id="CHEBI:58937"/>
    </cofactor>
</comment>
<feature type="binding site" evidence="10">
    <location>
        <position position="270"/>
    </location>
    <ligand>
        <name>Mg(2+)</name>
        <dbReference type="ChEBI" id="CHEBI:18420"/>
    </ligand>
</feature>
<dbReference type="Pfam" id="PF22613">
    <property type="entry name" value="Transketolase_C_1"/>
    <property type="match status" value="1"/>
</dbReference>
<evidence type="ECO:0000256" key="6">
    <source>
        <dbReference type="ARBA" id="ARBA00023052"/>
    </source>
</evidence>
<dbReference type="InterPro" id="IPR009014">
    <property type="entry name" value="Transketo_C/PFOR_II"/>
</dbReference>
<evidence type="ECO:0000256" key="10">
    <source>
        <dbReference type="PIRSR" id="PIRSR000156-1"/>
    </source>
</evidence>
<dbReference type="SUPFAM" id="SSF52922">
    <property type="entry name" value="TK C-terminal domain-like"/>
    <property type="match status" value="1"/>
</dbReference>
<dbReference type="InterPro" id="IPR041621">
    <property type="entry name" value="PDH_E1_M"/>
</dbReference>
<gene>
    <name evidence="14" type="ORF">C9I47_2962</name>
</gene>
<dbReference type="CDD" id="cd02017">
    <property type="entry name" value="TPP_E1_EcPDC_like"/>
    <property type="match status" value="1"/>
</dbReference>
<keyword evidence="10" id="KW-0460">Magnesium</keyword>
<evidence type="ECO:0000256" key="5">
    <source>
        <dbReference type="ARBA" id="ARBA00023002"/>
    </source>
</evidence>
<dbReference type="EC" id="1.2.4.1" evidence="3 9"/>
<keyword evidence="15" id="KW-1185">Reference proteome</keyword>
<evidence type="ECO:0000256" key="3">
    <source>
        <dbReference type="ARBA" id="ARBA00012281"/>
    </source>
</evidence>
<dbReference type="Gene3D" id="3.40.50.920">
    <property type="match status" value="1"/>
</dbReference>
<dbReference type="InterPro" id="IPR004660">
    <property type="entry name" value="PDH_E1"/>
</dbReference>
<evidence type="ECO:0000256" key="9">
    <source>
        <dbReference type="PIRNR" id="PIRNR000156"/>
    </source>
</evidence>
<organism evidence="14 15">
    <name type="scientific">Marilutibacter maris</name>
    <dbReference type="NCBI Taxonomy" id="1605891"/>
    <lineage>
        <taxon>Bacteria</taxon>
        <taxon>Pseudomonadati</taxon>
        <taxon>Pseudomonadota</taxon>
        <taxon>Gammaproteobacteria</taxon>
        <taxon>Lysobacterales</taxon>
        <taxon>Lysobacteraceae</taxon>
        <taxon>Marilutibacter</taxon>
    </lineage>
</organism>
<dbReference type="InterPro" id="IPR051157">
    <property type="entry name" value="PDH/Transketolase"/>
</dbReference>
<evidence type="ECO:0000256" key="1">
    <source>
        <dbReference type="ARBA" id="ARBA00001964"/>
    </source>
</evidence>
<dbReference type="EMBL" id="CP029843">
    <property type="protein sequence ID" value="AWV08631.1"/>
    <property type="molecule type" value="Genomic_DNA"/>
</dbReference>
<dbReference type="GO" id="GO:0004739">
    <property type="term" value="F:pyruvate dehydrogenase (acetyl-transferring) activity"/>
    <property type="evidence" value="ECO:0007669"/>
    <property type="project" value="UniProtKB-EC"/>
</dbReference>
<evidence type="ECO:0000256" key="4">
    <source>
        <dbReference type="ARBA" id="ARBA00017172"/>
    </source>
</evidence>
<dbReference type="GO" id="GO:0046872">
    <property type="term" value="F:metal ion binding"/>
    <property type="evidence" value="ECO:0007669"/>
    <property type="project" value="UniProtKB-KW"/>
</dbReference>
<evidence type="ECO:0000256" key="8">
    <source>
        <dbReference type="ARBA" id="ARBA00051231"/>
    </source>
</evidence>
<feature type="binding site" evidence="10">
    <location>
        <position position="238"/>
    </location>
    <ligand>
        <name>Mg(2+)</name>
        <dbReference type="ChEBI" id="CHEBI:18420"/>
    </ligand>
</feature>
<evidence type="ECO:0000313" key="15">
    <source>
        <dbReference type="Proteomes" id="UP000249447"/>
    </source>
</evidence>
<keyword evidence="10" id="KW-0479">Metal-binding</keyword>
<protein>
    <recommendedName>
        <fullName evidence="4 9">Pyruvate dehydrogenase E1 component</fullName>
        <ecNumber evidence="3 9">1.2.4.1</ecNumber>
    </recommendedName>
</protein>
<dbReference type="Pfam" id="PF17831">
    <property type="entry name" value="PDH_E1_M"/>
    <property type="match status" value="1"/>
</dbReference>
<dbReference type="SUPFAM" id="SSF52518">
    <property type="entry name" value="Thiamin diphosphate-binding fold (THDP-binding)"/>
    <property type="match status" value="2"/>
</dbReference>
<dbReference type="InterPro" id="IPR029061">
    <property type="entry name" value="THDP-binding"/>
</dbReference>
<reference evidence="14 15" key="1">
    <citation type="submission" date="2018-05" db="EMBL/GenBank/DDBJ databases">
        <title>The complete genome of Lysobacter maris HZ9B, a marine bacterium antagonistic against terrestrial plant pathogens.</title>
        <authorList>
            <person name="Zhang X.-Q."/>
        </authorList>
    </citation>
    <scope>NUCLEOTIDE SEQUENCE [LARGE SCALE GENOMIC DNA]</scope>
    <source>
        <strain evidence="14 15">HZ9B</strain>
    </source>
</reference>
<dbReference type="NCBIfam" id="TIGR00759">
    <property type="entry name" value="aceE"/>
    <property type="match status" value="1"/>
</dbReference>
<dbReference type="OrthoDB" id="9759664at2"/>
<feature type="binding site" evidence="10">
    <location>
        <position position="268"/>
    </location>
    <ligand>
        <name>Mg(2+)</name>
        <dbReference type="ChEBI" id="CHEBI:18420"/>
    </ligand>
</feature>
<evidence type="ECO:0000313" key="14">
    <source>
        <dbReference type="EMBL" id="AWV08631.1"/>
    </source>
</evidence>
<dbReference type="KEGG" id="lmb:C9I47_2962"/>
<comment type="catalytic activity">
    <reaction evidence="8 9">
        <text>N(6)-[(R)-lipoyl]-L-lysyl-[protein] + pyruvate + H(+) = N(6)-[(R)-S(8)-acetyldihydrolipoyl]-L-lysyl-[protein] + CO2</text>
        <dbReference type="Rhea" id="RHEA:19189"/>
        <dbReference type="Rhea" id="RHEA-COMP:10474"/>
        <dbReference type="Rhea" id="RHEA-COMP:10478"/>
        <dbReference type="ChEBI" id="CHEBI:15361"/>
        <dbReference type="ChEBI" id="CHEBI:15378"/>
        <dbReference type="ChEBI" id="CHEBI:16526"/>
        <dbReference type="ChEBI" id="CHEBI:83099"/>
        <dbReference type="ChEBI" id="CHEBI:83111"/>
        <dbReference type="EC" id="1.2.4.1"/>
    </reaction>
</comment>
<dbReference type="Gene3D" id="3.40.50.970">
    <property type="match status" value="2"/>
</dbReference>
<dbReference type="PANTHER" id="PTHR43825:SF3">
    <property type="entry name" value="PYRUVATE DEHYDROGENASE E1 COMPONENT"/>
    <property type="match status" value="1"/>
</dbReference>
<name>A0A2U9T7T1_9GAMM</name>
<keyword evidence="6 9" id="KW-0786">Thiamine pyrophosphate</keyword>
<comment type="function">
    <text evidence="2 9">Component of the pyruvate dehydrogenase (PDH) complex, that catalyzes the overall conversion of pyruvate to acetyl-CoA and CO(2).</text>
</comment>
<dbReference type="Proteomes" id="UP000249447">
    <property type="component" value="Chromosome"/>
</dbReference>
<evidence type="ECO:0000256" key="7">
    <source>
        <dbReference type="ARBA" id="ARBA00023317"/>
    </source>
</evidence>
<comment type="cofactor">
    <cofactor evidence="10">
        <name>Mg(2+)</name>
        <dbReference type="ChEBI" id="CHEBI:18420"/>
    </cofactor>
</comment>
<dbReference type="InterPro" id="IPR035807">
    <property type="entry name" value="PDC_E1_N"/>
</dbReference>
<dbReference type="InterPro" id="IPR005474">
    <property type="entry name" value="Transketolase_N"/>
</dbReference>
<keyword evidence="5 9" id="KW-0560">Oxidoreductase</keyword>
<dbReference type="PANTHER" id="PTHR43825">
    <property type="entry name" value="PYRUVATE DEHYDROGENASE E1 COMPONENT"/>
    <property type="match status" value="1"/>
</dbReference>
<feature type="domain" description="Transketolase N-terminal" evidence="11">
    <location>
        <begin position="223"/>
        <end position="300"/>
    </location>
</feature>
<evidence type="ECO:0000259" key="11">
    <source>
        <dbReference type="Pfam" id="PF00456"/>
    </source>
</evidence>
<feature type="domain" description="Transketolase-like C-terminal" evidence="13">
    <location>
        <begin position="722"/>
        <end position="859"/>
    </location>
</feature>
<dbReference type="Pfam" id="PF00456">
    <property type="entry name" value="Transketolase_N"/>
    <property type="match status" value="1"/>
</dbReference>